<protein>
    <recommendedName>
        <fullName evidence="4">Lipocalin-like domain-containing protein</fullName>
    </recommendedName>
</protein>
<evidence type="ECO:0008006" key="4">
    <source>
        <dbReference type="Google" id="ProtNLM"/>
    </source>
</evidence>
<keyword evidence="1" id="KW-0732">Signal</keyword>
<name>E0NVA4_9BACT</name>
<evidence type="ECO:0000313" key="3">
    <source>
        <dbReference type="Proteomes" id="UP000004394"/>
    </source>
</evidence>
<reference evidence="2" key="1">
    <citation type="submission" date="2010-07" db="EMBL/GenBank/DDBJ databases">
        <authorList>
            <person name="Muzny D."/>
            <person name="Qin X."/>
            <person name="Deng J."/>
            <person name="Jiang H."/>
            <person name="Liu Y."/>
            <person name="Qu J."/>
            <person name="Song X.-Z."/>
            <person name="Zhang L."/>
            <person name="Thornton R."/>
            <person name="Coyle M."/>
            <person name="Francisco L."/>
            <person name="Jackson L."/>
            <person name="Javaid M."/>
            <person name="Korchina V."/>
            <person name="Kovar C."/>
            <person name="Mata R."/>
            <person name="Mathew T."/>
            <person name="Ngo R."/>
            <person name="Nguyen L."/>
            <person name="Nguyen N."/>
            <person name="Okwuonu G."/>
            <person name="Ongeri F."/>
            <person name="Pham C."/>
            <person name="Simmons D."/>
            <person name="Wilczek-Boney K."/>
            <person name="Hale W."/>
            <person name="Jakkamsetti A."/>
            <person name="Pham P."/>
            <person name="Ruth R."/>
            <person name="San Lucas F."/>
            <person name="Warren J."/>
            <person name="Zhang J."/>
            <person name="Zhao Z."/>
            <person name="Zhou C."/>
            <person name="Zhu D."/>
            <person name="Lee S."/>
            <person name="Bess C."/>
            <person name="Blankenburg K."/>
            <person name="Forbes L."/>
            <person name="Fu Q."/>
            <person name="Gubbala S."/>
            <person name="Hirani K."/>
            <person name="Jayaseelan J.C."/>
            <person name="Lara F."/>
            <person name="Munidasa M."/>
            <person name="Palculict T."/>
            <person name="Patil S."/>
            <person name="Pu L.-L."/>
            <person name="Saada N."/>
            <person name="Tang L."/>
            <person name="Weissenberger G."/>
            <person name="Zhu Y."/>
            <person name="Hemphill L."/>
            <person name="Shang Y."/>
            <person name="Youmans B."/>
            <person name="Ayvaz T."/>
            <person name="Ross M."/>
            <person name="Santibanez J."/>
            <person name="Aqrawi P."/>
            <person name="Gross S."/>
            <person name="Joshi V."/>
            <person name="Fowler G."/>
            <person name="Nazareth L."/>
            <person name="Reid J."/>
            <person name="Worley K."/>
            <person name="Petrosino J."/>
            <person name="Highlander S."/>
            <person name="Gibbs R."/>
        </authorList>
    </citation>
    <scope>NUCLEOTIDE SEQUENCE [LARGE SCALE GENOMIC DNA]</scope>
    <source>
        <strain evidence="2">DSM 16973</strain>
    </source>
</reference>
<sequence length="201" mass="23251">MKKWNTLLTMMLVAAFSVVLTGCETDDYDQAQNLWGVWEGNLHVTMTYGGTVYKAYKTVIRFDYDEGTYSSGTGYEIDYYRNAFWGRDYAASRFTWTVRNGNIYIYYTDDDYNAVIREYTMQGDYFEGYIDGEDNSAYFRLIKTASPYRWDTFRYGWHYNASMSRASLGTDTAHTGLSPKRGIASNLVIDDNTSKTDRFAP</sequence>
<dbReference type="BioCyc" id="PMAR862515-HMP:GMOO-2139-MONOMER"/>
<dbReference type="AlphaFoldDB" id="E0NVA4"/>
<proteinExistence type="predicted"/>
<dbReference type="EMBL" id="AEEI01000061">
    <property type="protein sequence ID" value="EFM00838.1"/>
    <property type="molecule type" value="Genomic_DNA"/>
</dbReference>
<feature type="signal peptide" evidence="1">
    <location>
        <begin position="1"/>
        <end position="21"/>
    </location>
</feature>
<dbReference type="PROSITE" id="PS51257">
    <property type="entry name" value="PROKAR_LIPOPROTEIN"/>
    <property type="match status" value="1"/>
</dbReference>
<comment type="caution">
    <text evidence="2">The sequence shown here is derived from an EMBL/GenBank/DDBJ whole genome shotgun (WGS) entry which is preliminary data.</text>
</comment>
<gene>
    <name evidence="2" type="ORF">HMPREF0658_2109</name>
</gene>
<dbReference type="RefSeq" id="WP_006950462.1">
    <property type="nucleotide sequence ID" value="NZ_GL397214.1"/>
</dbReference>
<accession>E0NVA4</accession>
<dbReference type="STRING" id="862515.HMPREF0658_2109"/>
<dbReference type="HOGENOM" id="CLU_117614_0_0_10"/>
<evidence type="ECO:0000256" key="1">
    <source>
        <dbReference type="SAM" id="SignalP"/>
    </source>
</evidence>
<dbReference type="Proteomes" id="UP000004394">
    <property type="component" value="Unassembled WGS sequence"/>
</dbReference>
<feature type="chain" id="PRO_5003138304" description="Lipocalin-like domain-containing protein" evidence="1">
    <location>
        <begin position="22"/>
        <end position="201"/>
    </location>
</feature>
<keyword evidence="3" id="KW-1185">Reference proteome</keyword>
<organism evidence="2 3">
    <name type="scientific">Hoylesella marshii DSM 16973 = JCM 13450</name>
    <dbReference type="NCBI Taxonomy" id="862515"/>
    <lineage>
        <taxon>Bacteria</taxon>
        <taxon>Pseudomonadati</taxon>
        <taxon>Bacteroidota</taxon>
        <taxon>Bacteroidia</taxon>
        <taxon>Bacteroidales</taxon>
        <taxon>Prevotellaceae</taxon>
        <taxon>Hoylesella</taxon>
    </lineage>
</organism>
<dbReference type="eggNOG" id="ENOG502ZJ03">
    <property type="taxonomic scope" value="Bacteria"/>
</dbReference>
<evidence type="ECO:0000313" key="2">
    <source>
        <dbReference type="EMBL" id="EFM00838.1"/>
    </source>
</evidence>